<accession>A0AAW1YQK1</accession>
<dbReference type="InterPro" id="IPR036388">
    <property type="entry name" value="WH-like_DNA-bd_sf"/>
</dbReference>
<comment type="similarity">
    <text evidence="1">Belongs to the disease resistance NB-LRR family.</text>
</comment>
<evidence type="ECO:0000259" key="4">
    <source>
        <dbReference type="Pfam" id="PF00931"/>
    </source>
</evidence>
<evidence type="ECO:0000256" key="3">
    <source>
        <dbReference type="ARBA" id="ARBA00022821"/>
    </source>
</evidence>
<dbReference type="Gene3D" id="1.10.8.430">
    <property type="entry name" value="Helical domain of apoptotic protease-activating factors"/>
    <property type="match status" value="1"/>
</dbReference>
<evidence type="ECO:0008006" key="8">
    <source>
        <dbReference type="Google" id="ProtNLM"/>
    </source>
</evidence>
<dbReference type="InterPro" id="IPR042197">
    <property type="entry name" value="Apaf_helical"/>
</dbReference>
<dbReference type="InterPro" id="IPR002182">
    <property type="entry name" value="NB-ARC"/>
</dbReference>
<dbReference type="SUPFAM" id="SSF52058">
    <property type="entry name" value="L domain-like"/>
    <property type="match status" value="1"/>
</dbReference>
<dbReference type="Pfam" id="PF05659">
    <property type="entry name" value="RPW8"/>
    <property type="match status" value="1"/>
</dbReference>
<dbReference type="Pfam" id="PF00931">
    <property type="entry name" value="NB-ARC"/>
    <property type="match status" value="1"/>
</dbReference>
<dbReference type="InterPro" id="IPR027417">
    <property type="entry name" value="P-loop_NTPase"/>
</dbReference>
<dbReference type="GO" id="GO:0043531">
    <property type="term" value="F:ADP binding"/>
    <property type="evidence" value="ECO:0007669"/>
    <property type="project" value="InterPro"/>
</dbReference>
<dbReference type="InterPro" id="IPR008808">
    <property type="entry name" value="Powdery_mildew-R_dom"/>
</dbReference>
<dbReference type="Gene3D" id="3.40.50.300">
    <property type="entry name" value="P-loop containing nucleotide triphosphate hydrolases"/>
    <property type="match status" value="1"/>
</dbReference>
<gene>
    <name evidence="6" type="ORF">M0R45_006450</name>
</gene>
<dbReference type="Gene3D" id="1.10.10.10">
    <property type="entry name" value="Winged helix-like DNA-binding domain superfamily/Winged helix DNA-binding domain"/>
    <property type="match status" value="1"/>
</dbReference>
<evidence type="ECO:0000256" key="1">
    <source>
        <dbReference type="ARBA" id="ARBA00008894"/>
    </source>
</evidence>
<evidence type="ECO:0000256" key="2">
    <source>
        <dbReference type="ARBA" id="ARBA00022737"/>
    </source>
</evidence>
<reference evidence="6 7" key="1">
    <citation type="journal article" date="2023" name="G3 (Bethesda)">
        <title>A chromosome-length genome assembly and annotation of blackberry (Rubus argutus, cv. 'Hillquist').</title>
        <authorList>
            <person name="Bruna T."/>
            <person name="Aryal R."/>
            <person name="Dudchenko O."/>
            <person name="Sargent D.J."/>
            <person name="Mead D."/>
            <person name="Buti M."/>
            <person name="Cavallini A."/>
            <person name="Hytonen T."/>
            <person name="Andres J."/>
            <person name="Pham M."/>
            <person name="Weisz D."/>
            <person name="Mascagni F."/>
            <person name="Usai G."/>
            <person name="Natali L."/>
            <person name="Bassil N."/>
            <person name="Fernandez G.E."/>
            <person name="Lomsadze A."/>
            <person name="Armour M."/>
            <person name="Olukolu B."/>
            <person name="Poorten T."/>
            <person name="Britton C."/>
            <person name="Davik J."/>
            <person name="Ashrafi H."/>
            <person name="Aiden E.L."/>
            <person name="Borodovsky M."/>
            <person name="Worthington M."/>
        </authorList>
    </citation>
    <scope>NUCLEOTIDE SEQUENCE [LARGE SCALE GENOMIC DNA]</scope>
    <source>
        <strain evidence="6">PI 553951</strain>
    </source>
</reference>
<feature type="domain" description="NB-ARC" evidence="4">
    <location>
        <begin position="192"/>
        <end position="354"/>
    </location>
</feature>
<dbReference type="GO" id="GO:0006952">
    <property type="term" value="P:defense response"/>
    <property type="evidence" value="ECO:0007669"/>
    <property type="project" value="UniProtKB-KW"/>
</dbReference>
<sequence>MFEAARSKEGSLDRNKYKFSDFGGVVILPVAKGDDALVSVIALLYKAVQDAVNDKIKMFKTVFEDLSFTLGSLQLLVEEDNEKAQHDISDQIPNEKLEIFRKKLQDGVELVRKSSNLSCWYAYKKYNYKKKLVSLEKSLQTLVDILRRQTMRELGRTWTTVENKETMVQEMTYWNTVPEPPSFTVGLDVPLMEVKTKLLEDSMSVHVLTGPGGCGKTTLATKVCQDPEVIEKFRQNIFFLTFAKRPTLSLILQQLNAHKGRRIPNFEDEVSALTWLRTFLKEEGQNPLLLILDDVWYGSESLLEEFIIDGEKEISNYKILVTSRSELPRFGSQYHLNLLNDQDAMTLFRNSAFLGDKSSYVLEDLSREILKHCKGLPLAIVVVGRSLCGKPIEIWQETLLKWSRGSSLLDSETDLLFTLQSSLDDLGKENYILQECFIDLASFPEDQAIHVPALIDIWAELYTLDEDVTCFANLYKLTTRNLVNLVVRRKVEEGYYSEHFVTQHDMLRSLAIHQTRYDLIGQSKRLNINIRGDDLPKWWTEQKEKPKKTRLLSISTDEAFSTKWPIMQLPKAEVLILNFQTKNYVLPKFIENMHKSLKVLIVTNYGSLPAELSNFHLLGSLSKLKRIRLHRVSVPSITKKPTNLKSLQNISFFMCNISQAFSKGAIPILHALPNLVEMNIDYCNALVELQEDICYLVHLKKLSVTNCHKLSALPQGIGKLFNLEVLRLRSCTDLVELPGSIGNLKKLNLLDISHCFSIKELPEEIGELGNLRLLNMRDCSRVQELPESFLKLKELREVICDKYTIALWEPFLPSLESIAIRVVKEEINLNWLQKLG</sequence>
<keyword evidence="7" id="KW-1185">Reference proteome</keyword>
<evidence type="ECO:0000259" key="5">
    <source>
        <dbReference type="Pfam" id="PF05659"/>
    </source>
</evidence>
<dbReference type="InterPro" id="IPR032675">
    <property type="entry name" value="LRR_dom_sf"/>
</dbReference>
<protein>
    <recommendedName>
        <fullName evidence="8">RPW8 domain-containing protein</fullName>
    </recommendedName>
</protein>
<dbReference type="PANTHER" id="PTHR36766">
    <property type="entry name" value="PLANT BROAD-SPECTRUM MILDEW RESISTANCE PROTEIN RPW8"/>
    <property type="match status" value="1"/>
</dbReference>
<dbReference type="SUPFAM" id="SSF52540">
    <property type="entry name" value="P-loop containing nucleoside triphosphate hydrolases"/>
    <property type="match status" value="1"/>
</dbReference>
<evidence type="ECO:0000313" key="7">
    <source>
        <dbReference type="Proteomes" id="UP001457282"/>
    </source>
</evidence>
<dbReference type="Proteomes" id="UP001457282">
    <property type="component" value="Unassembled WGS sequence"/>
</dbReference>
<name>A0AAW1YQK1_RUBAR</name>
<dbReference type="Gene3D" id="3.80.10.10">
    <property type="entry name" value="Ribonuclease Inhibitor"/>
    <property type="match status" value="1"/>
</dbReference>
<dbReference type="PANTHER" id="PTHR36766:SF3">
    <property type="entry name" value="RPW8 DOMAIN-CONTAINING PROTEIN"/>
    <property type="match status" value="1"/>
</dbReference>
<feature type="domain" description="RPW8" evidence="5">
    <location>
        <begin position="37"/>
        <end position="145"/>
    </location>
</feature>
<proteinExistence type="inferred from homology"/>
<keyword evidence="2" id="KW-0677">Repeat</keyword>
<dbReference type="AlphaFoldDB" id="A0AAW1YQK1"/>
<dbReference type="PRINTS" id="PR00364">
    <property type="entry name" value="DISEASERSIST"/>
</dbReference>
<keyword evidence="3" id="KW-0611">Plant defense</keyword>
<evidence type="ECO:0000313" key="6">
    <source>
        <dbReference type="EMBL" id="KAK9950988.1"/>
    </source>
</evidence>
<comment type="caution">
    <text evidence="6">The sequence shown here is derived from an EMBL/GenBank/DDBJ whole genome shotgun (WGS) entry which is preliminary data.</text>
</comment>
<organism evidence="6 7">
    <name type="scientific">Rubus argutus</name>
    <name type="common">Southern blackberry</name>
    <dbReference type="NCBI Taxonomy" id="59490"/>
    <lineage>
        <taxon>Eukaryota</taxon>
        <taxon>Viridiplantae</taxon>
        <taxon>Streptophyta</taxon>
        <taxon>Embryophyta</taxon>
        <taxon>Tracheophyta</taxon>
        <taxon>Spermatophyta</taxon>
        <taxon>Magnoliopsida</taxon>
        <taxon>eudicotyledons</taxon>
        <taxon>Gunneridae</taxon>
        <taxon>Pentapetalae</taxon>
        <taxon>rosids</taxon>
        <taxon>fabids</taxon>
        <taxon>Rosales</taxon>
        <taxon>Rosaceae</taxon>
        <taxon>Rosoideae</taxon>
        <taxon>Rosoideae incertae sedis</taxon>
        <taxon>Rubus</taxon>
    </lineage>
</organism>
<dbReference type="EMBL" id="JBEDUW010000001">
    <property type="protein sequence ID" value="KAK9950988.1"/>
    <property type="molecule type" value="Genomic_DNA"/>
</dbReference>